<proteinExistence type="predicted"/>
<keyword evidence="1" id="KW-1133">Transmembrane helix</keyword>
<dbReference type="AlphaFoldDB" id="A0A0V1HM32"/>
<name>A0A0V1HM32_9BILA</name>
<dbReference type="Proteomes" id="UP000055024">
    <property type="component" value="Unassembled WGS sequence"/>
</dbReference>
<gene>
    <name evidence="2" type="ORF">T11_7502</name>
</gene>
<organism evidence="2 3">
    <name type="scientific">Trichinella zimbabwensis</name>
    <dbReference type="NCBI Taxonomy" id="268475"/>
    <lineage>
        <taxon>Eukaryota</taxon>
        <taxon>Metazoa</taxon>
        <taxon>Ecdysozoa</taxon>
        <taxon>Nematoda</taxon>
        <taxon>Enoplea</taxon>
        <taxon>Dorylaimia</taxon>
        <taxon>Trichinellida</taxon>
        <taxon>Trichinellidae</taxon>
        <taxon>Trichinella</taxon>
    </lineage>
</organism>
<accession>A0A0V1HM32</accession>
<feature type="transmembrane region" description="Helical" evidence="1">
    <location>
        <begin position="20"/>
        <end position="39"/>
    </location>
</feature>
<keyword evidence="1" id="KW-0472">Membrane</keyword>
<keyword evidence="1" id="KW-0812">Transmembrane</keyword>
<dbReference type="EMBL" id="JYDP01000049">
    <property type="protein sequence ID" value="KRZ11457.1"/>
    <property type="molecule type" value="Genomic_DNA"/>
</dbReference>
<comment type="caution">
    <text evidence="2">The sequence shown here is derived from an EMBL/GenBank/DDBJ whole genome shotgun (WGS) entry which is preliminary data.</text>
</comment>
<protein>
    <submittedName>
        <fullName evidence="2">Uncharacterized protein</fullName>
    </submittedName>
</protein>
<evidence type="ECO:0000256" key="1">
    <source>
        <dbReference type="SAM" id="Phobius"/>
    </source>
</evidence>
<dbReference type="OrthoDB" id="10446899at2759"/>
<reference evidence="2 3" key="1">
    <citation type="submission" date="2015-01" db="EMBL/GenBank/DDBJ databases">
        <title>Evolution of Trichinella species and genotypes.</title>
        <authorList>
            <person name="Korhonen P.K."/>
            <person name="Edoardo P."/>
            <person name="Giuseppe L.R."/>
            <person name="Gasser R.B."/>
        </authorList>
    </citation>
    <scope>NUCLEOTIDE SEQUENCE [LARGE SCALE GENOMIC DNA]</scope>
    <source>
        <strain evidence="2">ISS1029</strain>
    </source>
</reference>
<evidence type="ECO:0000313" key="3">
    <source>
        <dbReference type="Proteomes" id="UP000055024"/>
    </source>
</evidence>
<sequence>MKQIHVAQMFKYSEKCDHNTLLALNMLGIVVTKLTLTALRKLAKNEKEKEGATNCNLRLTRRHESSSFIISSNHASQSRHMTESIITLRNREVQNNLL</sequence>
<keyword evidence="3" id="KW-1185">Reference proteome</keyword>
<evidence type="ECO:0000313" key="2">
    <source>
        <dbReference type="EMBL" id="KRZ11457.1"/>
    </source>
</evidence>